<dbReference type="NCBIfam" id="NF004889">
    <property type="entry name" value="PRK06252.1"/>
    <property type="match status" value="1"/>
</dbReference>
<dbReference type="GO" id="GO:0006730">
    <property type="term" value="P:one-carbon metabolic process"/>
    <property type="evidence" value="ECO:0007669"/>
    <property type="project" value="InterPro"/>
</dbReference>
<dbReference type="GO" id="GO:0004853">
    <property type="term" value="F:uroporphyrinogen decarboxylase activity"/>
    <property type="evidence" value="ECO:0007669"/>
    <property type="project" value="InterPro"/>
</dbReference>
<keyword evidence="5" id="KW-0862">Zinc</keyword>
<feature type="domain" description="Uroporphyrinogen decarboxylase (URO-D)" evidence="7">
    <location>
        <begin position="31"/>
        <end position="336"/>
    </location>
</feature>
<sequence>MAEMTPRKRALLCVTGNKRRADRISCMDTLTTATVDQMNAVNAPFPEANRDPQLAFKLAAAAWEVIGLEGFKLPFDLCVEAEAFGCKINWGRIDRHPSVETHAFNDLKDLKIPENITETGRFPLKHRVEEMLRKEYGDYLPIINQVTGPFTIAGHIFGIEKFCIWTKKRPQEEVKEALMQISEMNIDDCKKALQSGADVICIADPSATSDILSPQFFRDVMIPVYQNMAKKIGAPVVLHICGNTSAYLPYIADTGFDAFSIDAQVDPAFAKAIVGDKIAIVGGVPTITALLFGTPQKVREAAIDAIKKGVDVLMPSCGIPPRTPTANFKALVEVARCMVYV</sequence>
<dbReference type="GO" id="GO:0006779">
    <property type="term" value="P:porphyrin-containing compound biosynthetic process"/>
    <property type="evidence" value="ECO:0007669"/>
    <property type="project" value="InterPro"/>
</dbReference>
<evidence type="ECO:0000256" key="3">
    <source>
        <dbReference type="ARBA" id="ARBA00022679"/>
    </source>
</evidence>
<reference evidence="8 9" key="1">
    <citation type="submission" date="2018-12" db="EMBL/GenBank/DDBJ databases">
        <title>The complete genome of the methanogenic archaea of the candidate phylum Verstraetearchaeota, obtained from the metagenome of underground thermal water.</title>
        <authorList>
            <person name="Kadnikov V.V."/>
            <person name="Mardanov A.V."/>
            <person name="Beletsky A.V."/>
            <person name="Karnachuk O.V."/>
            <person name="Ravin N.V."/>
        </authorList>
    </citation>
    <scope>NUCLEOTIDE SEQUENCE [LARGE SCALE GENOMIC DNA]</scope>
    <source>
        <strain evidence="8">Ch88</strain>
    </source>
</reference>
<evidence type="ECO:0000256" key="6">
    <source>
        <dbReference type="ARBA" id="ARBA00022994"/>
    </source>
</evidence>
<dbReference type="AlphaFoldDB" id="A0A3S3RMK6"/>
<dbReference type="PANTHER" id="PTHR47099:SF1">
    <property type="entry name" value="METHYLCOBAMIDE:COM METHYLTRANSFERASE MTBA"/>
    <property type="match status" value="1"/>
</dbReference>
<evidence type="ECO:0000259" key="7">
    <source>
        <dbReference type="Pfam" id="PF01208"/>
    </source>
</evidence>
<dbReference type="EMBL" id="RXGA01000003">
    <property type="protein sequence ID" value="RWX73218.1"/>
    <property type="molecule type" value="Genomic_DNA"/>
</dbReference>
<dbReference type="InterPro" id="IPR052024">
    <property type="entry name" value="Methanogen_methyltrans"/>
</dbReference>
<accession>A0A3S3RMK6</accession>
<evidence type="ECO:0000256" key="5">
    <source>
        <dbReference type="ARBA" id="ARBA00022833"/>
    </source>
</evidence>
<protein>
    <submittedName>
        <fullName evidence="8">Methylcobalamin methyltransferase</fullName>
    </submittedName>
</protein>
<dbReference type="InterPro" id="IPR000257">
    <property type="entry name" value="Uroporphyrinogen_deCOase"/>
</dbReference>
<dbReference type="GO" id="GO:0032259">
    <property type="term" value="P:methylation"/>
    <property type="evidence" value="ECO:0007669"/>
    <property type="project" value="UniProtKB-KW"/>
</dbReference>
<evidence type="ECO:0000256" key="1">
    <source>
        <dbReference type="ARBA" id="ARBA00001947"/>
    </source>
</evidence>
<keyword evidence="6" id="KW-0484">Methanogenesis</keyword>
<dbReference type="GO" id="GO:0015948">
    <property type="term" value="P:methanogenesis"/>
    <property type="evidence" value="ECO:0007669"/>
    <property type="project" value="UniProtKB-KW"/>
</dbReference>
<keyword evidence="4" id="KW-0479">Metal-binding</keyword>
<evidence type="ECO:0000313" key="9">
    <source>
        <dbReference type="Proteomes" id="UP000288215"/>
    </source>
</evidence>
<evidence type="ECO:0000313" key="8">
    <source>
        <dbReference type="EMBL" id="RWX73218.1"/>
    </source>
</evidence>
<dbReference type="Gene3D" id="3.20.20.210">
    <property type="match status" value="1"/>
</dbReference>
<dbReference type="Pfam" id="PF01208">
    <property type="entry name" value="URO-D"/>
    <property type="match status" value="1"/>
</dbReference>
<dbReference type="SUPFAM" id="SSF51726">
    <property type="entry name" value="UROD/MetE-like"/>
    <property type="match status" value="1"/>
</dbReference>
<gene>
    <name evidence="8" type="ORF">Metus_1192</name>
</gene>
<dbReference type="NCBIfam" id="TIGR01463">
    <property type="entry name" value="mtaA_cmuA"/>
    <property type="match status" value="1"/>
</dbReference>
<dbReference type="InterPro" id="IPR006360">
    <property type="entry name" value="Mtase_MtaA_CmuA"/>
</dbReference>
<comment type="cofactor">
    <cofactor evidence="1">
        <name>Zn(2+)</name>
        <dbReference type="ChEBI" id="CHEBI:29105"/>
    </cofactor>
</comment>
<dbReference type="InterPro" id="IPR038071">
    <property type="entry name" value="UROD/MetE-like_sf"/>
</dbReference>
<keyword evidence="2 8" id="KW-0489">Methyltransferase</keyword>
<dbReference type="GO" id="GO:0008168">
    <property type="term" value="F:methyltransferase activity"/>
    <property type="evidence" value="ECO:0007669"/>
    <property type="project" value="UniProtKB-KW"/>
</dbReference>
<dbReference type="Proteomes" id="UP000288215">
    <property type="component" value="Unassembled WGS sequence"/>
</dbReference>
<organism evidence="8 9">
    <name type="scientific">Methanosuratincola subterraneus</name>
    <dbReference type="NCBI Taxonomy" id="2593994"/>
    <lineage>
        <taxon>Archaea</taxon>
        <taxon>Thermoproteota</taxon>
        <taxon>Methanosuratincolia</taxon>
        <taxon>Candidatus Methanomethylicales</taxon>
        <taxon>Candidatus Methanomethylicaceae</taxon>
        <taxon>Candidatus Methanosuratincola (ex Vanwonterghem et al. 2016)</taxon>
    </lineage>
</organism>
<keyword evidence="3 8" id="KW-0808">Transferase</keyword>
<dbReference type="GO" id="GO:0046872">
    <property type="term" value="F:metal ion binding"/>
    <property type="evidence" value="ECO:0007669"/>
    <property type="project" value="UniProtKB-KW"/>
</dbReference>
<proteinExistence type="predicted"/>
<evidence type="ECO:0000256" key="4">
    <source>
        <dbReference type="ARBA" id="ARBA00022723"/>
    </source>
</evidence>
<dbReference type="PANTHER" id="PTHR47099">
    <property type="entry name" value="METHYLCOBAMIDE:COM METHYLTRANSFERASE MTBA"/>
    <property type="match status" value="1"/>
</dbReference>
<comment type="caution">
    <text evidence="8">The sequence shown here is derived from an EMBL/GenBank/DDBJ whole genome shotgun (WGS) entry which is preliminary data.</text>
</comment>
<evidence type="ECO:0000256" key="2">
    <source>
        <dbReference type="ARBA" id="ARBA00022603"/>
    </source>
</evidence>
<name>A0A3S3RMK6_METS7</name>